<dbReference type="AlphaFoldDB" id="A0A318JLT7"/>
<name>A0A318JLT7_9NOCA</name>
<sequence length="159" mass="18108">MSGTDVPEEHRRYWRYRRELAAVSAEAETELVTTVLHDEDTVMAVAAIVEYFDRRAAQLIPGNNAHFDRWASTMSELAAGHDFLIRRLREWTLLQSITLGHKWSPAEILTATDWFQRKAAATATAPDVLALLAEQGRTRRVRNATELRRRNRGANPQPS</sequence>
<dbReference type="OrthoDB" id="4563535at2"/>
<comment type="caution">
    <text evidence="1">The sequence shown here is derived from an EMBL/GenBank/DDBJ whole genome shotgun (WGS) entry which is preliminary data.</text>
</comment>
<proteinExistence type="predicted"/>
<gene>
    <name evidence="1" type="ORF">DFR70_12841</name>
</gene>
<organism evidence="1 2">
    <name type="scientific">Nocardia tenerifensis</name>
    <dbReference type="NCBI Taxonomy" id="228006"/>
    <lineage>
        <taxon>Bacteria</taxon>
        <taxon>Bacillati</taxon>
        <taxon>Actinomycetota</taxon>
        <taxon>Actinomycetes</taxon>
        <taxon>Mycobacteriales</taxon>
        <taxon>Nocardiaceae</taxon>
        <taxon>Nocardia</taxon>
    </lineage>
</organism>
<accession>A0A318JLT7</accession>
<dbReference type="EMBL" id="QJKF01000028">
    <property type="protein sequence ID" value="PXX53328.1"/>
    <property type="molecule type" value="Genomic_DNA"/>
</dbReference>
<keyword evidence="2" id="KW-1185">Reference proteome</keyword>
<reference evidence="1 2" key="1">
    <citation type="submission" date="2018-05" db="EMBL/GenBank/DDBJ databases">
        <title>Genomic Encyclopedia of Type Strains, Phase IV (KMG-IV): sequencing the most valuable type-strain genomes for metagenomic binning, comparative biology and taxonomic classification.</title>
        <authorList>
            <person name="Goeker M."/>
        </authorList>
    </citation>
    <scope>NUCLEOTIDE SEQUENCE [LARGE SCALE GENOMIC DNA]</scope>
    <source>
        <strain evidence="1 2">DSM 44704</strain>
    </source>
</reference>
<evidence type="ECO:0000313" key="1">
    <source>
        <dbReference type="EMBL" id="PXX53328.1"/>
    </source>
</evidence>
<dbReference type="RefSeq" id="WP_040736274.1">
    <property type="nucleotide sequence ID" value="NZ_QJKF01000028.1"/>
</dbReference>
<evidence type="ECO:0000313" key="2">
    <source>
        <dbReference type="Proteomes" id="UP000247569"/>
    </source>
</evidence>
<dbReference type="Proteomes" id="UP000247569">
    <property type="component" value="Unassembled WGS sequence"/>
</dbReference>
<protein>
    <submittedName>
        <fullName evidence="1">Uncharacterized protein</fullName>
    </submittedName>
</protein>